<dbReference type="EMBL" id="MTSL01000107">
    <property type="protein sequence ID" value="PJF18675.1"/>
    <property type="molecule type" value="Genomic_DNA"/>
</dbReference>
<dbReference type="PANTHER" id="PTHR12029">
    <property type="entry name" value="RNA METHYLTRANSFERASE"/>
    <property type="match status" value="1"/>
</dbReference>
<name>A0A2H9TLP3_9FUNG</name>
<dbReference type="GO" id="GO:0016423">
    <property type="term" value="F:tRNA (guanine) methyltransferase activity"/>
    <property type="evidence" value="ECO:0007669"/>
    <property type="project" value="TreeGrafter"/>
</dbReference>
<proteinExistence type="predicted"/>
<dbReference type="OrthoDB" id="2235872at2759"/>
<keyword evidence="2" id="KW-1185">Reference proteome</keyword>
<dbReference type="PANTHER" id="PTHR12029:SF11">
    <property type="entry name" value="METHYLTRANSFERASE TARBP1-RELATED"/>
    <property type="match status" value="1"/>
</dbReference>
<evidence type="ECO:0000313" key="2">
    <source>
        <dbReference type="Proteomes" id="UP000240830"/>
    </source>
</evidence>
<dbReference type="Proteomes" id="UP000240830">
    <property type="component" value="Unassembled WGS sequence"/>
</dbReference>
<reference evidence="1 2" key="1">
    <citation type="submission" date="2016-10" db="EMBL/GenBank/DDBJ databases">
        <title>The genome of Paramicrosporidium saccamoebae is the missing link in understanding Cryptomycota and Microsporidia evolution.</title>
        <authorList>
            <person name="Quandt C.A."/>
            <person name="Beaudet D."/>
            <person name="Corsaro D."/>
            <person name="Michel R."/>
            <person name="Corradi N."/>
            <person name="James T."/>
        </authorList>
    </citation>
    <scope>NUCLEOTIDE SEQUENCE [LARGE SCALE GENOMIC DNA]</scope>
    <source>
        <strain evidence="1 2">KSL3</strain>
    </source>
</reference>
<gene>
    <name evidence="1" type="ORF">PSACC_01518</name>
</gene>
<dbReference type="AlphaFoldDB" id="A0A2H9TLP3"/>
<sequence length="1027" mass="115516">MELSRGEPVPPTLLDTLPALLFAVRAAIALLNERHRRPIAAMGLTQLYEEVEGRLKQFNLQDHENSAQSVASFVREALLIIESEESLTASVKETKRIGKEWLPLLHVLLYSGITLTMNPPDGEEAYVTAVLQHLLPMTSKIWKFGNERMPEFFAPDGDGDWLAVSWGLICEFLAPNSAVLNGQFVAPAVSLVARMMKIYLPWSDAEKPDAGLFERHAFDIRTDAEFTALIRTGLGSGEGAVRKQTVYILKQTIKFCTFYLQPPLPRSEADNTFMWEAIDRPKWGEIWRKFFLLYESMQESQVHIVEPMIPLLRSLIAGPVDEKPALGKSWWVLLIQRGFCCNAVNTRRLVLGSVLEMDLAEYPRLWGADDFLYGTLLEALDSTSLYQANADAPTTVSEFGMTVARFYCGYLQTSTDRSVVKYLEQVATRMRSATPVLFLLQALLLLPSGPLLNLEGVVMLRAFSKNNNLFHNIKARRLVRWQLLHIFINLADPSQLAFSDIASTLTAFLRERSAQFTIHCREYTELAAWLQASYEGDYIDRNIALAVQQYFSTSLSMAEMRGRAEEVATMLTFTLAKEGGFAQAVRPLYQQMTLIASADAKPSYVVAGVTLFVTLNAAVRDVSCGTADLMSSLDVSAKLYEWISVCETILLKKCEMLSELEALSMLLRGMDLFFEKAAEKPDALVTYLDMLLYRLADLLTVFAQQAAAKEAESYFLQLQKMVAFELMALSFRMLERVGSFHLGFIDPLIIEAIVDCELEKPPRLSDAQTEEWDALLLAFSVSKWALVSTIARFAQRSDEMHSLIDIPSVFKKCLERLESAKYKSVLAILNCMRQLVMLQHISSDLIGEAITLSRAILDETANTPIWYYLYLEALIDFFFQPAILMRDDLAGSIDSPAGHLLDHLLHHVGVKRKNIVARLTRNLFSFWCSDAGHSSRVALQPYVSELLLYGPQREEGEERLATALTLSNHQESVEGERREVVEALGSGCDYLVRVHMNTLLLHLDPEARDDCAFAITILDDLLDSIAQ</sequence>
<dbReference type="GO" id="GO:0030488">
    <property type="term" value="P:tRNA methylation"/>
    <property type="evidence" value="ECO:0007669"/>
    <property type="project" value="TreeGrafter"/>
</dbReference>
<dbReference type="STRING" id="1246581.A0A2H9TLP3"/>
<organism evidence="1 2">
    <name type="scientific">Paramicrosporidium saccamoebae</name>
    <dbReference type="NCBI Taxonomy" id="1246581"/>
    <lineage>
        <taxon>Eukaryota</taxon>
        <taxon>Fungi</taxon>
        <taxon>Fungi incertae sedis</taxon>
        <taxon>Cryptomycota</taxon>
        <taxon>Cryptomycota incertae sedis</taxon>
        <taxon>Paramicrosporidium</taxon>
    </lineage>
</organism>
<evidence type="ECO:0000313" key="1">
    <source>
        <dbReference type="EMBL" id="PJF18675.1"/>
    </source>
</evidence>
<protein>
    <submittedName>
        <fullName evidence="1">Uncharacterized protein</fullName>
    </submittedName>
</protein>
<comment type="caution">
    <text evidence="1">The sequence shown here is derived from an EMBL/GenBank/DDBJ whole genome shotgun (WGS) entry which is preliminary data.</text>
</comment>
<dbReference type="InterPro" id="IPR045330">
    <property type="entry name" value="TRM3/TARBP1"/>
</dbReference>
<accession>A0A2H9TLP3</accession>